<dbReference type="GO" id="GO:0016020">
    <property type="term" value="C:membrane"/>
    <property type="evidence" value="ECO:0007669"/>
    <property type="project" value="UniProtKB-UniRule"/>
</dbReference>
<dbReference type="Gene3D" id="3.30.1330.60">
    <property type="entry name" value="OmpA-like domain"/>
    <property type="match status" value="1"/>
</dbReference>
<dbReference type="Proteomes" id="UP000269883">
    <property type="component" value="Chromosome"/>
</dbReference>
<dbReference type="KEGG" id="dfl:DFE_0133"/>
<dbReference type="InterPro" id="IPR050330">
    <property type="entry name" value="Bact_OuterMem_StrucFunc"/>
</dbReference>
<dbReference type="RefSeq" id="WP_172961569.1">
    <property type="nucleotide sequence ID" value="NZ_AP017378.1"/>
</dbReference>
<dbReference type="PANTHER" id="PTHR30329:SF21">
    <property type="entry name" value="LIPOPROTEIN YIAD-RELATED"/>
    <property type="match status" value="1"/>
</dbReference>
<dbReference type="InterPro" id="IPR006665">
    <property type="entry name" value="OmpA-like"/>
</dbReference>
<gene>
    <name evidence="5" type="primary">motB3</name>
    <name evidence="5" type="ORF">DFE_0133</name>
</gene>
<feature type="domain" description="OmpA-like" evidence="4">
    <location>
        <begin position="137"/>
        <end position="258"/>
    </location>
</feature>
<organism evidence="5 6">
    <name type="scientific">Desulfovibrio ferrophilus</name>
    <dbReference type="NCBI Taxonomy" id="241368"/>
    <lineage>
        <taxon>Bacteria</taxon>
        <taxon>Pseudomonadati</taxon>
        <taxon>Thermodesulfobacteriota</taxon>
        <taxon>Desulfovibrionia</taxon>
        <taxon>Desulfovibrionales</taxon>
        <taxon>Desulfovibrionaceae</taxon>
        <taxon>Desulfovibrio</taxon>
    </lineage>
</organism>
<dbReference type="AlphaFoldDB" id="A0A2Z6AUF2"/>
<evidence type="ECO:0000256" key="2">
    <source>
        <dbReference type="SAM" id="MobiDB-lite"/>
    </source>
</evidence>
<dbReference type="EMBL" id="AP017378">
    <property type="protein sequence ID" value="BBD06859.1"/>
    <property type="molecule type" value="Genomic_DNA"/>
</dbReference>
<feature type="region of interest" description="Disordered" evidence="2">
    <location>
        <begin position="1"/>
        <end position="30"/>
    </location>
</feature>
<protein>
    <submittedName>
        <fullName evidence="5">MotB3 protein</fullName>
    </submittedName>
</protein>
<feature type="compositionally biased region" description="Polar residues" evidence="2">
    <location>
        <begin position="7"/>
        <end position="21"/>
    </location>
</feature>
<evidence type="ECO:0000313" key="5">
    <source>
        <dbReference type="EMBL" id="BBD06859.1"/>
    </source>
</evidence>
<accession>A0A2Z6AUF2</accession>
<feature type="transmembrane region" description="Helical" evidence="3">
    <location>
        <begin position="49"/>
        <end position="66"/>
    </location>
</feature>
<evidence type="ECO:0000313" key="6">
    <source>
        <dbReference type="Proteomes" id="UP000269883"/>
    </source>
</evidence>
<dbReference type="PROSITE" id="PS51123">
    <property type="entry name" value="OMPA_2"/>
    <property type="match status" value="1"/>
</dbReference>
<evidence type="ECO:0000259" key="4">
    <source>
        <dbReference type="PROSITE" id="PS51123"/>
    </source>
</evidence>
<evidence type="ECO:0000256" key="3">
    <source>
        <dbReference type="SAM" id="Phobius"/>
    </source>
</evidence>
<dbReference type="Pfam" id="PF00691">
    <property type="entry name" value="OmpA"/>
    <property type="match status" value="1"/>
</dbReference>
<dbReference type="SUPFAM" id="SSF103088">
    <property type="entry name" value="OmpA-like"/>
    <property type="match status" value="1"/>
</dbReference>
<proteinExistence type="predicted"/>
<dbReference type="PANTHER" id="PTHR30329">
    <property type="entry name" value="STATOR ELEMENT OF FLAGELLAR MOTOR COMPLEX"/>
    <property type="match status" value="1"/>
</dbReference>
<keyword evidence="6" id="KW-1185">Reference proteome</keyword>
<feature type="region of interest" description="Disordered" evidence="2">
    <location>
        <begin position="253"/>
        <end position="273"/>
    </location>
</feature>
<sequence>MIGKDNGTPSGAPTQPAPNSKPSRRPWLEDLSQHDDMPKFHWSVPWSDLMMTMFVLFTVLFVYASAKVDYLKAFRGHVEFENVEQVSEVGTRAGEVTAYEKHIPGILPDVGPHQLYEMMSAAVTESGLKDVTMELEGDTIRISMHGPMLFDRFSADLNPEADPFLRTVAGIVAKARYNVTIHGHTDTTPVHTPQFDTNWELSTKRAVNVARRLLATARINPGQITAAGHSMYKPRVPNLSPDGKLRNRRVEIELKRPEAPLPPQTSPTQGDLQ</sequence>
<evidence type="ECO:0000256" key="1">
    <source>
        <dbReference type="PROSITE-ProRule" id="PRU00473"/>
    </source>
</evidence>
<dbReference type="CDD" id="cd07185">
    <property type="entry name" value="OmpA_C-like"/>
    <property type="match status" value="1"/>
</dbReference>
<dbReference type="InterPro" id="IPR036737">
    <property type="entry name" value="OmpA-like_sf"/>
</dbReference>
<keyword evidence="3" id="KW-0812">Transmembrane</keyword>
<keyword evidence="3" id="KW-1133">Transmembrane helix</keyword>
<keyword evidence="1 3" id="KW-0472">Membrane</keyword>
<name>A0A2Z6AUF2_9BACT</name>
<reference evidence="5 6" key="1">
    <citation type="journal article" date="2018" name="Sci. Adv.">
        <title>Multi-heme cytochromes provide a pathway for survival in energy-limited environments.</title>
        <authorList>
            <person name="Deng X."/>
            <person name="Dohmae N."/>
            <person name="Nealson K.H."/>
            <person name="Hashimoto K."/>
            <person name="Okamoto A."/>
        </authorList>
    </citation>
    <scope>NUCLEOTIDE SEQUENCE [LARGE SCALE GENOMIC DNA]</scope>
    <source>
        <strain evidence="5 6">IS5</strain>
    </source>
</reference>